<keyword evidence="2" id="KW-1185">Reference proteome</keyword>
<evidence type="ECO:0000313" key="1">
    <source>
        <dbReference type="EMBL" id="VBA45460.1"/>
    </source>
</evidence>
<sequence length="44" mass="4734">MRVPLSNNTAAGYVLLLAWMRSFGRLFAVDIEGTGAYGTGLSRT</sequence>
<organism evidence="1 2">
    <name type="scientific">Mycobacterium innocens</name>
    <dbReference type="NCBI Taxonomy" id="2341083"/>
    <lineage>
        <taxon>Bacteria</taxon>
        <taxon>Bacillati</taxon>
        <taxon>Actinomycetota</taxon>
        <taxon>Actinomycetes</taxon>
        <taxon>Mycobacteriales</taxon>
        <taxon>Mycobacteriaceae</taxon>
        <taxon>Mycobacterium</taxon>
    </lineage>
</organism>
<gene>
    <name evidence="1" type="ORF">LAUMK13_05470</name>
</gene>
<dbReference type="Proteomes" id="UP000267289">
    <property type="component" value="Unassembled WGS sequence"/>
</dbReference>
<proteinExistence type="predicted"/>
<evidence type="ECO:0000313" key="2">
    <source>
        <dbReference type="Proteomes" id="UP000267289"/>
    </source>
</evidence>
<name>A0A498QKB8_9MYCO</name>
<dbReference type="RefSeq" id="WP_279637765.1">
    <property type="nucleotide sequence ID" value="NZ_UPHQ01000292.1"/>
</dbReference>
<protein>
    <submittedName>
        <fullName evidence="1">Uncharacterized protein</fullName>
    </submittedName>
</protein>
<dbReference type="EMBL" id="UPHQ01000292">
    <property type="protein sequence ID" value="VBA45460.1"/>
    <property type="molecule type" value="Genomic_DNA"/>
</dbReference>
<accession>A0A498QKB8</accession>
<reference evidence="1 2" key="1">
    <citation type="submission" date="2018-09" db="EMBL/GenBank/DDBJ databases">
        <authorList>
            <person name="Tagini F."/>
        </authorList>
    </citation>
    <scope>NUCLEOTIDE SEQUENCE [LARGE SCALE GENOMIC DNA]</scope>
    <source>
        <strain evidence="1 2">MK13</strain>
    </source>
</reference>
<dbReference type="AlphaFoldDB" id="A0A498QKB8"/>